<keyword evidence="3" id="KW-0998">Cell outer membrane</keyword>
<dbReference type="Proteomes" id="UP000260823">
    <property type="component" value="Unassembled WGS sequence"/>
</dbReference>
<evidence type="ECO:0000313" key="8">
    <source>
        <dbReference type="Proteomes" id="UP000260823"/>
    </source>
</evidence>
<comment type="caution">
    <text evidence="7">The sequence shown here is derived from an EMBL/GenBank/DDBJ whole genome shotgun (WGS) entry which is preliminary data.</text>
</comment>
<keyword evidence="5" id="KW-1133">Transmembrane helix</keyword>
<dbReference type="AlphaFoldDB" id="A0A3E2NUI7"/>
<dbReference type="RefSeq" id="WP_117381578.1">
    <property type="nucleotide sequence ID" value="NZ_QWDE01000001.1"/>
</dbReference>
<dbReference type="SUPFAM" id="SSF103088">
    <property type="entry name" value="OmpA-like"/>
    <property type="match status" value="1"/>
</dbReference>
<feature type="domain" description="OmpA-like" evidence="6">
    <location>
        <begin position="99"/>
        <end position="218"/>
    </location>
</feature>
<dbReference type="InterPro" id="IPR006665">
    <property type="entry name" value="OmpA-like"/>
</dbReference>
<proteinExistence type="predicted"/>
<sequence>MAQLDVQPKQRSPIWIWIVLAVVLLGVIFLLARGCNKSYQPTALKTTDVDSVGKNSTNNVDSAKTVATSQPDWESVDFDLARSSYNEVTDTAIAVRGNTKYTIYGLGENVLFAPNDSKLQGSADGRLQMIINSLNKRFKYAAIGVYGHTDSTGTTEQNRSLGAKRANAVTDWLVNKGGLAREMISVHSLGESQPIAENGSARGRQQNRSVEIVAFPRDTVKN</sequence>
<keyword evidence="8" id="KW-1185">Reference proteome</keyword>
<evidence type="ECO:0000256" key="3">
    <source>
        <dbReference type="ARBA" id="ARBA00023237"/>
    </source>
</evidence>
<reference evidence="7 8" key="1">
    <citation type="submission" date="2018-08" db="EMBL/GenBank/DDBJ databases">
        <title>Mucilaginibacter terrae sp. nov., isolated from manganese diggings.</title>
        <authorList>
            <person name="Huang Y."/>
            <person name="Zhou Z."/>
        </authorList>
    </citation>
    <scope>NUCLEOTIDE SEQUENCE [LARGE SCALE GENOMIC DNA]</scope>
    <source>
        <strain evidence="7 8">ZH6</strain>
    </source>
</reference>
<dbReference type="GO" id="GO:0009279">
    <property type="term" value="C:cell outer membrane"/>
    <property type="evidence" value="ECO:0007669"/>
    <property type="project" value="UniProtKB-SubCell"/>
</dbReference>
<comment type="subcellular location">
    <subcellularLocation>
        <location evidence="1">Cell outer membrane</location>
    </subcellularLocation>
</comment>
<dbReference type="InterPro" id="IPR006664">
    <property type="entry name" value="OMP_bac"/>
</dbReference>
<dbReference type="EMBL" id="QWDE01000001">
    <property type="protein sequence ID" value="RFZ84676.1"/>
    <property type="molecule type" value="Genomic_DNA"/>
</dbReference>
<organism evidence="7 8">
    <name type="scientific">Mucilaginibacter terrenus</name>
    <dbReference type="NCBI Taxonomy" id="2482727"/>
    <lineage>
        <taxon>Bacteria</taxon>
        <taxon>Pseudomonadati</taxon>
        <taxon>Bacteroidota</taxon>
        <taxon>Sphingobacteriia</taxon>
        <taxon>Sphingobacteriales</taxon>
        <taxon>Sphingobacteriaceae</taxon>
        <taxon>Mucilaginibacter</taxon>
    </lineage>
</organism>
<evidence type="ECO:0000313" key="7">
    <source>
        <dbReference type="EMBL" id="RFZ84676.1"/>
    </source>
</evidence>
<accession>A0A3E2NUI7</accession>
<evidence type="ECO:0000256" key="5">
    <source>
        <dbReference type="SAM" id="Phobius"/>
    </source>
</evidence>
<evidence type="ECO:0000259" key="6">
    <source>
        <dbReference type="PROSITE" id="PS51123"/>
    </source>
</evidence>
<name>A0A3E2NUI7_9SPHI</name>
<dbReference type="PROSITE" id="PS51123">
    <property type="entry name" value="OMPA_2"/>
    <property type="match status" value="1"/>
</dbReference>
<dbReference type="InterPro" id="IPR036737">
    <property type="entry name" value="OmpA-like_sf"/>
</dbReference>
<keyword evidence="2 4" id="KW-0472">Membrane</keyword>
<keyword evidence="5" id="KW-0812">Transmembrane</keyword>
<evidence type="ECO:0000256" key="2">
    <source>
        <dbReference type="ARBA" id="ARBA00023136"/>
    </source>
</evidence>
<protein>
    <submittedName>
        <fullName evidence="7">OmpA family protein</fullName>
    </submittedName>
</protein>
<gene>
    <name evidence="7" type="ORF">DYU05_03445</name>
</gene>
<dbReference type="PRINTS" id="PR01021">
    <property type="entry name" value="OMPADOMAIN"/>
</dbReference>
<evidence type="ECO:0000256" key="4">
    <source>
        <dbReference type="PROSITE-ProRule" id="PRU00473"/>
    </source>
</evidence>
<feature type="transmembrane region" description="Helical" evidence="5">
    <location>
        <begin position="14"/>
        <end position="32"/>
    </location>
</feature>
<dbReference type="Pfam" id="PF00691">
    <property type="entry name" value="OmpA"/>
    <property type="match status" value="1"/>
</dbReference>
<evidence type="ECO:0000256" key="1">
    <source>
        <dbReference type="ARBA" id="ARBA00004442"/>
    </source>
</evidence>
<dbReference type="OrthoDB" id="853367at2"/>
<dbReference type="PANTHER" id="PTHR30329">
    <property type="entry name" value="STATOR ELEMENT OF FLAGELLAR MOTOR COMPLEX"/>
    <property type="match status" value="1"/>
</dbReference>
<dbReference type="InterPro" id="IPR050330">
    <property type="entry name" value="Bact_OuterMem_StrucFunc"/>
</dbReference>
<dbReference type="Gene3D" id="3.30.1330.60">
    <property type="entry name" value="OmpA-like domain"/>
    <property type="match status" value="1"/>
</dbReference>
<dbReference type="PANTHER" id="PTHR30329:SF21">
    <property type="entry name" value="LIPOPROTEIN YIAD-RELATED"/>
    <property type="match status" value="1"/>
</dbReference>
<dbReference type="CDD" id="cd07185">
    <property type="entry name" value="OmpA_C-like"/>
    <property type="match status" value="1"/>
</dbReference>